<protein>
    <recommendedName>
        <fullName evidence="3">ICEBs1 excisionase</fullName>
    </recommendedName>
</protein>
<reference evidence="1 2" key="1">
    <citation type="submission" date="2014-09" db="EMBL/GenBank/DDBJ databases">
        <title>Butyrate-producing bacteria isolated from human gut.</title>
        <authorList>
            <person name="Zhang Q."/>
            <person name="Zhao L."/>
        </authorList>
    </citation>
    <scope>NUCLEOTIDE SEQUENCE [LARGE SCALE GENOMIC DNA]</scope>
    <source>
        <strain evidence="1 2">R22</strain>
    </source>
</reference>
<dbReference type="EMBL" id="JRFS01000028">
    <property type="protein sequence ID" value="PWE82939.1"/>
    <property type="molecule type" value="Genomic_DNA"/>
</dbReference>
<dbReference type="Proteomes" id="UP000245905">
    <property type="component" value="Unassembled WGS sequence"/>
</dbReference>
<accession>A0A2U2EF39</accession>
<gene>
    <name evidence="1" type="ORF">LD38_12245</name>
</gene>
<sequence length="70" mass="7816">MQNMNAIYFTAMEVASMLGVSRGQAYKLVKGMNEELAKKGYIVVAGKVPKKYFNERYYGGVSNVVESEVK</sequence>
<evidence type="ECO:0008006" key="3">
    <source>
        <dbReference type="Google" id="ProtNLM"/>
    </source>
</evidence>
<evidence type="ECO:0000313" key="1">
    <source>
        <dbReference type="EMBL" id="PWE82939.1"/>
    </source>
</evidence>
<name>A0A2U2EF39_9FIRM</name>
<proteinExistence type="predicted"/>
<dbReference type="AlphaFoldDB" id="A0A2U2EF39"/>
<organism evidence="1 2">
    <name type="scientific">Agathobacter rectalis</name>
    <dbReference type="NCBI Taxonomy" id="39491"/>
    <lineage>
        <taxon>Bacteria</taxon>
        <taxon>Bacillati</taxon>
        <taxon>Bacillota</taxon>
        <taxon>Clostridia</taxon>
        <taxon>Lachnospirales</taxon>
        <taxon>Lachnospiraceae</taxon>
        <taxon>Agathobacter</taxon>
    </lineage>
</organism>
<evidence type="ECO:0000313" key="2">
    <source>
        <dbReference type="Proteomes" id="UP000245905"/>
    </source>
</evidence>
<comment type="caution">
    <text evidence="1">The sequence shown here is derived from an EMBL/GenBank/DDBJ whole genome shotgun (WGS) entry which is preliminary data.</text>
</comment>